<dbReference type="Gene3D" id="6.10.10.80">
    <property type="entry name" value="Small, acid-soluble spore protein, alpha/beta type-like"/>
    <property type="match status" value="1"/>
</dbReference>
<comment type="similarity">
    <text evidence="2">Belongs to the alpha/beta-type SASP family.</text>
</comment>
<evidence type="ECO:0008006" key="6">
    <source>
        <dbReference type="Google" id="ProtNLM"/>
    </source>
</evidence>
<dbReference type="AlphaFoldDB" id="A0A919XQ01"/>
<evidence type="ECO:0000313" key="4">
    <source>
        <dbReference type="EMBL" id="GIO35438.1"/>
    </source>
</evidence>
<dbReference type="PANTHER" id="PTHR36107">
    <property type="entry name" value="SMALL, ACID-SOLUBLE SPORE PROTEIN A"/>
    <property type="match status" value="1"/>
</dbReference>
<reference evidence="4 5" key="1">
    <citation type="submission" date="2021-03" db="EMBL/GenBank/DDBJ databases">
        <title>Antimicrobial resistance genes in bacteria isolated from Japanese honey, and their potential for conferring macrolide and lincosamide resistance in the American foulbrood pathogen Paenibacillus larvae.</title>
        <authorList>
            <person name="Okamoto M."/>
            <person name="Kumagai M."/>
            <person name="Kanamori H."/>
            <person name="Takamatsu D."/>
        </authorList>
    </citation>
    <scope>NUCLEOTIDE SEQUENCE [LARGE SCALE GENOMIC DNA]</scope>
    <source>
        <strain evidence="4 5">J41TS12</strain>
    </source>
</reference>
<dbReference type="InterPro" id="IPR050847">
    <property type="entry name" value="SASP_DNA-binding"/>
</dbReference>
<protein>
    <recommendedName>
        <fullName evidence="6">Alpha/beta hydrolase</fullName>
    </recommendedName>
</protein>
<comment type="function">
    <text evidence="1">SASP are bound to spore DNA. They are double-stranded DNA-binding proteins that cause DNA to change to an a-like conformation. They protect the DNA backbone from chemical and enzymatic cleavage and are thus involved in dormant spore's high resistance to UV light.</text>
</comment>
<dbReference type="PROSITE" id="PS00304">
    <property type="entry name" value="SASP_1"/>
    <property type="match status" value="1"/>
</dbReference>
<evidence type="ECO:0000313" key="5">
    <source>
        <dbReference type="Proteomes" id="UP000681162"/>
    </source>
</evidence>
<evidence type="ECO:0000256" key="1">
    <source>
        <dbReference type="ARBA" id="ARBA00003863"/>
    </source>
</evidence>
<proteinExistence type="inferred from homology"/>
<dbReference type="GO" id="GO:0006265">
    <property type="term" value="P:DNA topological change"/>
    <property type="evidence" value="ECO:0007669"/>
    <property type="project" value="InterPro"/>
</dbReference>
<keyword evidence="5" id="KW-1185">Reference proteome</keyword>
<comment type="caution">
    <text evidence="4">The sequence shown here is derived from an EMBL/GenBank/DDBJ whole genome shotgun (WGS) entry which is preliminary data.</text>
</comment>
<dbReference type="InterPro" id="IPR001448">
    <property type="entry name" value="SASP_alpha/beta-type"/>
</dbReference>
<evidence type="ECO:0000256" key="3">
    <source>
        <dbReference type="ARBA" id="ARBA00023125"/>
    </source>
</evidence>
<dbReference type="EMBL" id="BORR01000001">
    <property type="protein sequence ID" value="GIO35438.1"/>
    <property type="molecule type" value="Genomic_DNA"/>
</dbReference>
<dbReference type="GO" id="GO:0003690">
    <property type="term" value="F:double-stranded DNA binding"/>
    <property type="evidence" value="ECO:0007669"/>
    <property type="project" value="InterPro"/>
</dbReference>
<dbReference type="InterPro" id="IPR038300">
    <property type="entry name" value="SASP_sf_alpha/beta"/>
</dbReference>
<name>A0A919XQ01_9BACL</name>
<dbReference type="PANTHER" id="PTHR36107:SF1">
    <property type="entry name" value="SMALL, ACID-SOLUBLE SPORE PROTEIN A"/>
    <property type="match status" value="1"/>
</dbReference>
<keyword evidence="3" id="KW-0238">DNA-binding</keyword>
<organism evidence="4 5">
    <name type="scientific">Paenibacillus antibioticophila</name>
    <dbReference type="NCBI Taxonomy" id="1274374"/>
    <lineage>
        <taxon>Bacteria</taxon>
        <taxon>Bacillati</taxon>
        <taxon>Bacillota</taxon>
        <taxon>Bacilli</taxon>
        <taxon>Bacillales</taxon>
        <taxon>Paenibacillaceae</taxon>
        <taxon>Paenibacillus</taxon>
    </lineage>
</organism>
<accession>A0A919XQ01</accession>
<dbReference type="Proteomes" id="UP000681162">
    <property type="component" value="Unassembled WGS sequence"/>
</dbReference>
<dbReference type="InterPro" id="IPR018126">
    <property type="entry name" value="SASP_alpha/beta-type_CS"/>
</dbReference>
<evidence type="ECO:0000256" key="2">
    <source>
        <dbReference type="ARBA" id="ARBA00005442"/>
    </source>
</evidence>
<dbReference type="RefSeq" id="WP_212937862.1">
    <property type="nucleotide sequence ID" value="NZ_BORR01000001.1"/>
</dbReference>
<dbReference type="Pfam" id="PF00269">
    <property type="entry name" value="SASP"/>
    <property type="match status" value="1"/>
</dbReference>
<gene>
    <name evidence="4" type="ORF">J41TS12_02990</name>
</gene>
<sequence>MSRRSRRYAVPGSERGMQAFKAEVMKQEGYQVDPNRPDDVKYEVAKELGVPLRTDGENGELTTEEAGQIGGRIGGSMVREMVRMAQEQLSGRKQKP</sequence>